<sequence>MMTASGLDPDFYSIIVGRPNTPVSLPISINDENQDQNINDLAESLRSSDLWLHLGAGVSIASGAPSWENLFARTVSTTIEQKYPESRISSALPGPLERNLRIIELFDRNRILFLHQLRLNLYQKMNMKSRNASPDFIEIFLNIDSKIRCHNIVTYNYDDLVERRIKRAQGRLIKSRSIFSQRSYDKFQTFEGLKIYHPHGYISRSMPIDMIVDQKIAFSEREYNNIYRSNINWRNFIHTSNAAADDRPICRLFFGFSFSDTNVRALLEIDQSEGSQKSKLFALMKAKPHEITRGKLTYKNSLVHIDLLSLGVRPIWWALPGHLKNIAKKIGAL</sequence>
<name>A0A4S2GYM3_9PROT</name>
<dbReference type="AlphaFoldDB" id="A0A4S2GYM3"/>
<reference evidence="1 2" key="1">
    <citation type="journal article" date="2017" name="Int. J. Syst. Evol. Microbiol.">
        <title>Marinicauda algicola sp. nov., isolated from a marine red alga Rhodosorus marinus.</title>
        <authorList>
            <person name="Jeong S.E."/>
            <person name="Jeon S.H."/>
            <person name="Chun B.H."/>
            <person name="Kim D.W."/>
            <person name="Jeon C.O."/>
        </authorList>
    </citation>
    <scope>NUCLEOTIDE SEQUENCE [LARGE SCALE GENOMIC DNA]</scope>
    <source>
        <strain evidence="1 2">JCM 31718</strain>
    </source>
</reference>
<organism evidence="1 2">
    <name type="scientific">Marinicauda algicola</name>
    <dbReference type="NCBI Taxonomy" id="2029849"/>
    <lineage>
        <taxon>Bacteria</taxon>
        <taxon>Pseudomonadati</taxon>
        <taxon>Pseudomonadota</taxon>
        <taxon>Alphaproteobacteria</taxon>
        <taxon>Maricaulales</taxon>
        <taxon>Maricaulaceae</taxon>
        <taxon>Marinicauda</taxon>
    </lineage>
</organism>
<dbReference type="OrthoDB" id="7357874at2"/>
<evidence type="ECO:0000313" key="1">
    <source>
        <dbReference type="EMBL" id="TGY88226.1"/>
    </source>
</evidence>
<dbReference type="EMBL" id="SRXW01000003">
    <property type="protein sequence ID" value="TGY88226.1"/>
    <property type="molecule type" value="Genomic_DNA"/>
</dbReference>
<comment type="caution">
    <text evidence="1">The sequence shown here is derived from an EMBL/GenBank/DDBJ whole genome shotgun (WGS) entry which is preliminary data.</text>
</comment>
<dbReference type="Proteomes" id="UP000308054">
    <property type="component" value="Unassembled WGS sequence"/>
</dbReference>
<gene>
    <name evidence="1" type="ORF">E5163_10365</name>
</gene>
<protein>
    <submittedName>
        <fullName evidence="1">Uncharacterized protein</fullName>
    </submittedName>
</protein>
<accession>A0A4S2GYM3</accession>
<dbReference type="RefSeq" id="WP_135996071.1">
    <property type="nucleotide sequence ID" value="NZ_CP071057.1"/>
</dbReference>
<dbReference type="SUPFAM" id="SSF52467">
    <property type="entry name" value="DHS-like NAD/FAD-binding domain"/>
    <property type="match status" value="1"/>
</dbReference>
<keyword evidence="2" id="KW-1185">Reference proteome</keyword>
<evidence type="ECO:0000313" key="2">
    <source>
        <dbReference type="Proteomes" id="UP000308054"/>
    </source>
</evidence>
<dbReference type="Pfam" id="PF13289">
    <property type="entry name" value="SIR2_2"/>
    <property type="match status" value="1"/>
</dbReference>
<proteinExistence type="predicted"/>
<dbReference type="InterPro" id="IPR029035">
    <property type="entry name" value="DHS-like_NAD/FAD-binding_dom"/>
</dbReference>